<gene>
    <name evidence="2" type="ORF">NV226_01860</name>
</gene>
<evidence type="ECO:0000313" key="2">
    <source>
        <dbReference type="EMBL" id="UVD81460.1"/>
    </source>
</evidence>
<dbReference type="Proteomes" id="UP001059252">
    <property type="component" value="Chromosome"/>
</dbReference>
<keyword evidence="1" id="KW-1133">Transmembrane helix</keyword>
<feature type="transmembrane region" description="Helical" evidence="1">
    <location>
        <begin position="7"/>
        <end position="26"/>
    </location>
</feature>
<keyword evidence="1" id="KW-0812">Transmembrane</keyword>
<keyword evidence="1" id="KW-0472">Membrane</keyword>
<proteinExistence type="predicted"/>
<protein>
    <submittedName>
        <fullName evidence="2">Uncharacterized protein</fullName>
    </submittedName>
</protein>
<sequence length="71" mass="8062">MNIKKNILYTIPFALLSIPLSISLHLNYPTQPLVAVHKTSFNTAFTEDNFLNKIFNILEANKKNLATTELD</sequence>
<accession>A0ABY5RB67</accession>
<keyword evidence="3" id="KW-1185">Reference proteome</keyword>
<dbReference type="RefSeq" id="WP_258210634.1">
    <property type="nucleotide sequence ID" value="NZ_CP102734.1"/>
</dbReference>
<organism evidence="2 3">
    <name type="scientific">Mycoplasma iguanae</name>
    <dbReference type="NCBI Taxonomy" id="292461"/>
    <lineage>
        <taxon>Bacteria</taxon>
        <taxon>Bacillati</taxon>
        <taxon>Mycoplasmatota</taxon>
        <taxon>Mollicutes</taxon>
        <taxon>Mycoplasmataceae</taxon>
        <taxon>Mycoplasma</taxon>
    </lineage>
</organism>
<reference evidence="2" key="1">
    <citation type="submission" date="2022-08" db="EMBL/GenBank/DDBJ databases">
        <title>Complete genome of Mycoplasma iguanae type strain 2327.</title>
        <authorList>
            <person name="Spergser J."/>
        </authorList>
    </citation>
    <scope>NUCLEOTIDE SEQUENCE</scope>
    <source>
        <strain evidence="2">2327</strain>
    </source>
</reference>
<dbReference type="EMBL" id="CP102734">
    <property type="protein sequence ID" value="UVD81460.1"/>
    <property type="molecule type" value="Genomic_DNA"/>
</dbReference>
<evidence type="ECO:0000256" key="1">
    <source>
        <dbReference type="SAM" id="Phobius"/>
    </source>
</evidence>
<name>A0ABY5RB67_9MOLU</name>
<evidence type="ECO:0000313" key="3">
    <source>
        <dbReference type="Proteomes" id="UP001059252"/>
    </source>
</evidence>